<dbReference type="InterPro" id="IPR007621">
    <property type="entry name" value="TPM_dom"/>
</dbReference>
<dbReference type="EMBL" id="CP038810">
    <property type="protein sequence ID" value="QBZ96664.1"/>
    <property type="molecule type" value="Genomic_DNA"/>
</dbReference>
<evidence type="ECO:0000313" key="3">
    <source>
        <dbReference type="EMBL" id="QBZ96664.1"/>
    </source>
</evidence>
<sequence length="291" mass="30572">MMEITNYELRPERKARIVWSVVEKITNSIGALKILLLVVTLFSILPTFGQYTIPEKPSFQTSVYDYANVLSASEKSQLEEKLIRYSDSTTTQIVVITIESLKGEDIGILTPKWGHTWGIGGTEKNDNGVIILLAKAERKIWISAGYGLEDRLTAGIGGEITRNIIIPEFKAGSYYNGLDKGTDALFDVFKGKYKGERKQSKKDGGFPILPIIIIIIVIIIIISKSKNNGGNSGSSGGGMSLTDIILLSSLGRSSGGGFGGGGGSFGGGGGGGFGGGFGGGGFSGGGSGGSW</sequence>
<feature type="transmembrane region" description="Helical" evidence="1">
    <location>
        <begin position="204"/>
        <end position="222"/>
    </location>
</feature>
<keyword evidence="1" id="KW-1133">Transmembrane helix</keyword>
<reference evidence="3 4" key="1">
    <citation type="submission" date="2019-04" db="EMBL/GenBank/DDBJ databases">
        <title>Flavobacterium sp. GS03.</title>
        <authorList>
            <person name="Kim H."/>
        </authorList>
    </citation>
    <scope>NUCLEOTIDE SEQUENCE [LARGE SCALE GENOMIC DNA]</scope>
    <source>
        <strain evidence="3 4">GS03</strain>
    </source>
</reference>
<keyword evidence="1" id="KW-0472">Membrane</keyword>
<dbReference type="Gene3D" id="3.10.310.50">
    <property type="match status" value="1"/>
</dbReference>
<dbReference type="Pfam" id="PF04536">
    <property type="entry name" value="TPM_phosphatase"/>
    <property type="match status" value="1"/>
</dbReference>
<proteinExistence type="predicted"/>
<dbReference type="AlphaFoldDB" id="A0A4V1CBP1"/>
<evidence type="ECO:0000259" key="2">
    <source>
        <dbReference type="Pfam" id="PF04536"/>
    </source>
</evidence>
<dbReference type="Proteomes" id="UP000296862">
    <property type="component" value="Chromosome"/>
</dbReference>
<dbReference type="PANTHER" id="PTHR30373:SF2">
    <property type="entry name" value="UPF0603 PROTEIN YGCG"/>
    <property type="match status" value="1"/>
</dbReference>
<protein>
    <recommendedName>
        <fullName evidence="2">TPM domain-containing protein</fullName>
    </recommendedName>
</protein>
<accession>A0A4V1CBP1</accession>
<evidence type="ECO:0000313" key="4">
    <source>
        <dbReference type="Proteomes" id="UP000296862"/>
    </source>
</evidence>
<dbReference type="PANTHER" id="PTHR30373">
    <property type="entry name" value="UPF0603 PROTEIN YGCG"/>
    <property type="match status" value="1"/>
</dbReference>
<keyword evidence="1" id="KW-0812">Transmembrane</keyword>
<dbReference type="RefSeq" id="WP_246034118.1">
    <property type="nucleotide sequence ID" value="NZ_CP038810.1"/>
</dbReference>
<dbReference type="KEGG" id="fsn:GS03_00141"/>
<organism evidence="3 4">
    <name type="scientific">Flavobacterium sangjuense</name>
    <dbReference type="NCBI Taxonomy" id="2518177"/>
    <lineage>
        <taxon>Bacteria</taxon>
        <taxon>Pseudomonadati</taxon>
        <taxon>Bacteroidota</taxon>
        <taxon>Flavobacteriia</taxon>
        <taxon>Flavobacteriales</taxon>
        <taxon>Flavobacteriaceae</taxon>
        <taxon>Flavobacterium</taxon>
    </lineage>
</organism>
<feature type="domain" description="TPM" evidence="2">
    <location>
        <begin position="63"/>
        <end position="187"/>
    </location>
</feature>
<gene>
    <name evidence="3" type="ORF">GS03_00141</name>
</gene>
<keyword evidence="4" id="KW-1185">Reference proteome</keyword>
<name>A0A4V1CBP1_9FLAO</name>
<evidence type="ECO:0000256" key="1">
    <source>
        <dbReference type="SAM" id="Phobius"/>
    </source>
</evidence>